<sequence length="77" mass="8680">MKKLLTFVVILSCLGLFSCGIKGHNRAELRPVNADDERIYGDIGGPARQTKNVYPDDETGKTAERILKIKEKMYPKQ</sequence>
<evidence type="ECO:0000313" key="1">
    <source>
        <dbReference type="EMBL" id="SFE90033.1"/>
    </source>
</evidence>
<organism evidence="1 2">
    <name type="scientific">Thermoflexibacter ruber</name>
    <dbReference type="NCBI Taxonomy" id="1003"/>
    <lineage>
        <taxon>Bacteria</taxon>
        <taxon>Pseudomonadati</taxon>
        <taxon>Bacteroidota</taxon>
        <taxon>Cytophagia</taxon>
        <taxon>Cytophagales</taxon>
        <taxon>Thermoflexibacteraceae</taxon>
        <taxon>Thermoflexibacter</taxon>
    </lineage>
</organism>
<dbReference type="Proteomes" id="UP000199513">
    <property type="component" value="Unassembled WGS sequence"/>
</dbReference>
<dbReference type="RefSeq" id="WP_091542284.1">
    <property type="nucleotide sequence ID" value="NZ_FONY01000009.1"/>
</dbReference>
<accession>A0A1I2EBI6</accession>
<gene>
    <name evidence="1" type="ORF">SAMN04488541_100993</name>
</gene>
<dbReference type="STRING" id="1003.SAMN04488541_100993"/>
<dbReference type="AlphaFoldDB" id="A0A1I2EBI6"/>
<evidence type="ECO:0008006" key="3">
    <source>
        <dbReference type="Google" id="ProtNLM"/>
    </source>
</evidence>
<protein>
    <recommendedName>
        <fullName evidence="3">Lipoprotein</fullName>
    </recommendedName>
</protein>
<name>A0A1I2EBI6_9BACT</name>
<dbReference type="PROSITE" id="PS51257">
    <property type="entry name" value="PROKAR_LIPOPROTEIN"/>
    <property type="match status" value="1"/>
</dbReference>
<proteinExistence type="predicted"/>
<dbReference type="EMBL" id="FONY01000009">
    <property type="protein sequence ID" value="SFE90033.1"/>
    <property type="molecule type" value="Genomic_DNA"/>
</dbReference>
<reference evidence="1 2" key="1">
    <citation type="submission" date="2016-10" db="EMBL/GenBank/DDBJ databases">
        <authorList>
            <person name="de Groot N.N."/>
        </authorList>
    </citation>
    <scope>NUCLEOTIDE SEQUENCE [LARGE SCALE GENOMIC DNA]</scope>
    <source>
        <strain>GEY</strain>
        <strain evidence="2">DSM 9560</strain>
    </source>
</reference>
<dbReference type="OrthoDB" id="9776801at2"/>
<evidence type="ECO:0000313" key="2">
    <source>
        <dbReference type="Proteomes" id="UP000199513"/>
    </source>
</evidence>
<keyword evidence="2" id="KW-1185">Reference proteome</keyword>